<reference evidence="8" key="1">
    <citation type="submission" date="2014-12" db="EMBL/GenBank/DDBJ databases">
        <title>The draft genome of the Tatumella morbirosei type strain, LMG23360T isolated from pineapple rot.</title>
        <authorList>
            <person name="Smits T.H."/>
            <person name="Palmer M."/>
            <person name="Venter S.N."/>
            <person name="Duffy B."/>
            <person name="Steenkamp E.T."/>
            <person name="Chan W.Y."/>
            <person name="Coutinho T.A."/>
            <person name="Coetzee M.P."/>
            <person name="De Maayer P."/>
        </authorList>
    </citation>
    <scope>NUCLEOTIDE SEQUENCE [LARGE SCALE GENOMIC DNA]</scope>
    <source>
        <strain evidence="8">LMG 23360</strain>
    </source>
</reference>
<dbReference type="STRING" id="642227.HA49_10280"/>
<evidence type="ECO:0000256" key="6">
    <source>
        <dbReference type="ARBA" id="ARBA00023136"/>
    </source>
</evidence>
<protein>
    <recommendedName>
        <fullName evidence="10">p-hydroxybenzoic acid efflux pump subunit AaeB</fullName>
    </recommendedName>
</protein>
<dbReference type="RefSeq" id="WP_046791638.1">
    <property type="nucleotide sequence ID" value="NZ_JPKR02000002.1"/>
</dbReference>
<dbReference type="EMBL" id="JPKR02000002">
    <property type="protein sequence ID" value="KGD73629.2"/>
    <property type="molecule type" value="Genomic_DNA"/>
</dbReference>
<feature type="transmembrane region" description="Helical" evidence="7">
    <location>
        <begin position="89"/>
        <end position="108"/>
    </location>
</feature>
<name>A0A095TAV7_9GAMM</name>
<feature type="transmembrane region" description="Helical" evidence="7">
    <location>
        <begin position="12"/>
        <end position="30"/>
    </location>
</feature>
<keyword evidence="9" id="KW-1185">Reference proteome</keyword>
<evidence type="ECO:0008006" key="10">
    <source>
        <dbReference type="Google" id="ProtNLM"/>
    </source>
</evidence>
<keyword evidence="6 7" id="KW-0472">Membrane</keyword>
<feature type="transmembrane region" description="Helical" evidence="7">
    <location>
        <begin position="485"/>
        <end position="502"/>
    </location>
</feature>
<comment type="caution">
    <text evidence="8">The sequence shown here is derived from an EMBL/GenBank/DDBJ whole genome shotgun (WGS) entry which is preliminary data.</text>
</comment>
<feature type="transmembrane region" description="Helical" evidence="7">
    <location>
        <begin position="369"/>
        <end position="394"/>
    </location>
</feature>
<feature type="transmembrane region" description="Helical" evidence="7">
    <location>
        <begin position="36"/>
        <end position="54"/>
    </location>
</feature>
<feature type="transmembrane region" description="Helical" evidence="7">
    <location>
        <begin position="146"/>
        <end position="166"/>
    </location>
</feature>
<dbReference type="AlphaFoldDB" id="A0A095TAV7"/>
<keyword evidence="4 7" id="KW-0812">Transmembrane</keyword>
<evidence type="ECO:0000256" key="7">
    <source>
        <dbReference type="SAM" id="Phobius"/>
    </source>
</evidence>
<feature type="transmembrane region" description="Helical" evidence="7">
    <location>
        <begin position="432"/>
        <end position="454"/>
    </location>
</feature>
<comment type="subcellular location">
    <subcellularLocation>
        <location evidence="1">Cell membrane</location>
        <topology evidence="1">Multi-pass membrane protein</topology>
    </subcellularLocation>
</comment>
<dbReference type="GO" id="GO:0005886">
    <property type="term" value="C:plasma membrane"/>
    <property type="evidence" value="ECO:0007669"/>
    <property type="project" value="UniProtKB-SubCell"/>
</dbReference>
<organism evidence="8 9">
    <name type="scientific">Tatumella morbirosei</name>
    <dbReference type="NCBI Taxonomy" id="642227"/>
    <lineage>
        <taxon>Bacteria</taxon>
        <taxon>Pseudomonadati</taxon>
        <taxon>Pseudomonadota</taxon>
        <taxon>Gammaproteobacteria</taxon>
        <taxon>Enterobacterales</taxon>
        <taxon>Erwiniaceae</taxon>
        <taxon>Tatumella</taxon>
    </lineage>
</organism>
<keyword evidence="3" id="KW-1003">Cell membrane</keyword>
<evidence type="ECO:0000256" key="1">
    <source>
        <dbReference type="ARBA" id="ARBA00004651"/>
    </source>
</evidence>
<keyword evidence="2" id="KW-0813">Transport</keyword>
<dbReference type="Proteomes" id="UP000029577">
    <property type="component" value="Unassembled WGS sequence"/>
</dbReference>
<evidence type="ECO:0000256" key="5">
    <source>
        <dbReference type="ARBA" id="ARBA00022989"/>
    </source>
</evidence>
<dbReference type="eggNOG" id="COG1289">
    <property type="taxonomic scope" value="Bacteria"/>
</dbReference>
<proteinExistence type="predicted"/>
<dbReference type="PANTHER" id="PTHR30509">
    <property type="entry name" value="P-HYDROXYBENZOIC ACID EFFLUX PUMP SUBUNIT-RELATED"/>
    <property type="match status" value="1"/>
</dbReference>
<evidence type="ECO:0000313" key="9">
    <source>
        <dbReference type="Proteomes" id="UP000029577"/>
    </source>
</evidence>
<evidence type="ECO:0000256" key="2">
    <source>
        <dbReference type="ARBA" id="ARBA00022448"/>
    </source>
</evidence>
<feature type="transmembrane region" description="Helical" evidence="7">
    <location>
        <begin position="406"/>
        <end position="425"/>
    </location>
</feature>
<keyword evidence="5 7" id="KW-1133">Transmembrane helix</keyword>
<dbReference type="GO" id="GO:0022857">
    <property type="term" value="F:transmembrane transporter activity"/>
    <property type="evidence" value="ECO:0007669"/>
    <property type="project" value="InterPro"/>
</dbReference>
<evidence type="ECO:0000256" key="4">
    <source>
        <dbReference type="ARBA" id="ARBA00022692"/>
    </source>
</evidence>
<dbReference type="OrthoDB" id="9807111at2"/>
<evidence type="ECO:0000256" key="3">
    <source>
        <dbReference type="ARBA" id="ARBA00022475"/>
    </source>
</evidence>
<evidence type="ECO:0000313" key="8">
    <source>
        <dbReference type="EMBL" id="KGD73629.2"/>
    </source>
</evidence>
<accession>A0A095TAV7</accession>
<sequence>MHNSLLFRLRFACKTTFALVMALVLSFVLQLDTPKWSMMTVAIIAASPAFASGGEPMTGVLRFRGFLRLIGTAVGSLGAVIIICGLARAPVLMLFACCLWAGVFSWLFTVVKQEISYAFGLAGYSVFIILVTAWQTPQEAPQIAIYRSLEISLGLLCIIFSDLIFLPRSIKPQIRRFIDESPMALFGLMSSCFTATTEQEFEDRFKHMLAECKKFNAMRQVLKMESTHNNPALHQRLKGINGLMFHLCTLTYETWQYFHLRPEKRSTSWYMLFSQIPDSQVTLSQKIHQFTLLIHQLSPVQTPHALSSWIKGLKELRILCTGVHSKMPLHDVEKEIIGRYEINAAASVQKAHALVNGFRTFLTGAVGCCLWFTTTSSAVTGFLIISSIVSTLAMRAENPRTVAVDFIYGMIYILPISIFYYLIVLPGTQQSFTLLIISVGLLVFFFSLCVQWKMPGSGASLMFIFNLIPITNPETFSFNHYLDSALGQILGAIVTLLIIWLIPDLSRSSMSNSLLRNILTTSLQTLTTNPKRRKVSRLSALYDDLLLLITLDSRKLMRYRLAINLIIIYRRITALNIPYLQTLSEFHQQIRETAEDLSSQKMAIQRERAYIRLQQLLHEYLGVINILPDNEKITAVVNDLQALLSTYRGELISR</sequence>
<dbReference type="PANTHER" id="PTHR30509:SF9">
    <property type="entry name" value="MULTIDRUG RESISTANCE PROTEIN MDTO"/>
    <property type="match status" value="1"/>
</dbReference>
<gene>
    <name evidence="8" type="ORF">HA49_10280</name>
</gene>
<dbReference type="InterPro" id="IPR006726">
    <property type="entry name" value="PHBA_efflux_AaeB/fusaric-R"/>
</dbReference>
<feature type="transmembrane region" description="Helical" evidence="7">
    <location>
        <begin position="66"/>
        <end position="83"/>
    </location>
</feature>
<dbReference type="Pfam" id="PF04632">
    <property type="entry name" value="FUSC"/>
    <property type="match status" value="1"/>
</dbReference>
<feature type="transmembrane region" description="Helical" evidence="7">
    <location>
        <begin position="115"/>
        <end position="134"/>
    </location>
</feature>